<gene>
    <name evidence="4" type="ORF">D1970_21720</name>
</gene>
<dbReference type="InterPro" id="IPR034660">
    <property type="entry name" value="DinB/YfiT-like"/>
</dbReference>
<keyword evidence="5" id="KW-1185">Reference proteome</keyword>
<feature type="binding site" evidence="3">
    <location>
        <position position="48"/>
    </location>
    <ligand>
        <name>a divalent metal cation</name>
        <dbReference type="ChEBI" id="CHEBI:60240"/>
    </ligand>
</feature>
<reference evidence="4 5" key="1">
    <citation type="submission" date="2018-08" db="EMBL/GenBank/DDBJ databases">
        <title>Bacillus jemisoniae sp. nov., Bacillus chryseoplanitiae sp. nov., Bacillus resnikiae sp. nov., and Bacillus frankliniae sp. nov., isolated from Viking spacecraft and associated surfaces.</title>
        <authorList>
            <person name="Seuylemezian A."/>
            <person name="Vaishampayan P."/>
        </authorList>
    </citation>
    <scope>NUCLEOTIDE SEQUENCE [LARGE SCALE GENOMIC DNA]</scope>
    <source>
        <strain evidence="4 5">JJ-247</strain>
    </source>
</reference>
<dbReference type="Gene3D" id="1.20.120.450">
    <property type="entry name" value="dinb family like domain"/>
    <property type="match status" value="1"/>
</dbReference>
<evidence type="ECO:0000256" key="1">
    <source>
        <dbReference type="ARBA" id="ARBA00008635"/>
    </source>
</evidence>
<dbReference type="PANTHER" id="PTHR37302">
    <property type="entry name" value="SLR1116 PROTEIN"/>
    <property type="match status" value="1"/>
</dbReference>
<name>A0A398AV06_9BACI</name>
<comment type="similarity">
    <text evidence="1">Belongs to the DinB family.</text>
</comment>
<proteinExistence type="inferred from homology"/>
<dbReference type="RefSeq" id="WP_119114915.1">
    <property type="nucleotide sequence ID" value="NZ_CBCSEO010000001.1"/>
</dbReference>
<dbReference type="InterPro" id="IPR007837">
    <property type="entry name" value="DinB"/>
</dbReference>
<sequence length="171" mass="19908">MKQTGLKLYDYHVWANNKFFVCLKELPEEVYEQNIQSVFPSIAEALAHIYIVDTVWLGIMRGKEFEEVKESSLKAVEEVKGKSIEEMEQLFKTVSKQYKEFFKSEHDLDKPVAPVHPHFGRLETSITELIQHVVNHGTYHRGNIAAMIRQLGHKGVSTDYIFYLYEENGKK</sequence>
<dbReference type="EMBL" id="QWVT01000063">
    <property type="protein sequence ID" value="RID81481.1"/>
    <property type="molecule type" value="Genomic_DNA"/>
</dbReference>
<dbReference type="OrthoDB" id="9811413at2"/>
<protein>
    <submittedName>
        <fullName evidence="4">Damage-inducible protein DinB</fullName>
    </submittedName>
</protein>
<dbReference type="SUPFAM" id="SSF109854">
    <property type="entry name" value="DinB/YfiT-like putative metalloenzymes"/>
    <property type="match status" value="1"/>
</dbReference>
<feature type="binding site" evidence="3">
    <location>
        <position position="140"/>
    </location>
    <ligand>
        <name>a divalent metal cation</name>
        <dbReference type="ChEBI" id="CHEBI:60240"/>
    </ligand>
</feature>
<feature type="binding site" evidence="3">
    <location>
        <position position="136"/>
    </location>
    <ligand>
        <name>a divalent metal cation</name>
        <dbReference type="ChEBI" id="CHEBI:60240"/>
    </ligand>
</feature>
<dbReference type="Pfam" id="PF05163">
    <property type="entry name" value="DinB"/>
    <property type="match status" value="1"/>
</dbReference>
<evidence type="ECO:0000313" key="4">
    <source>
        <dbReference type="EMBL" id="RID81481.1"/>
    </source>
</evidence>
<dbReference type="GO" id="GO:0046872">
    <property type="term" value="F:metal ion binding"/>
    <property type="evidence" value="ECO:0007669"/>
    <property type="project" value="UniProtKB-KW"/>
</dbReference>
<evidence type="ECO:0000313" key="5">
    <source>
        <dbReference type="Proteomes" id="UP000265816"/>
    </source>
</evidence>
<comment type="caution">
    <text evidence="4">The sequence shown here is derived from an EMBL/GenBank/DDBJ whole genome shotgun (WGS) entry which is preliminary data.</text>
</comment>
<evidence type="ECO:0000256" key="3">
    <source>
        <dbReference type="PIRSR" id="PIRSR607837-1"/>
    </source>
</evidence>
<dbReference type="PANTHER" id="PTHR37302:SF1">
    <property type="entry name" value="PROTEIN DINB"/>
    <property type="match status" value="1"/>
</dbReference>
<keyword evidence="2 3" id="KW-0479">Metal-binding</keyword>
<dbReference type="Proteomes" id="UP000265816">
    <property type="component" value="Unassembled WGS sequence"/>
</dbReference>
<evidence type="ECO:0000256" key="2">
    <source>
        <dbReference type="ARBA" id="ARBA00022723"/>
    </source>
</evidence>
<dbReference type="AlphaFoldDB" id="A0A398AV06"/>
<accession>A0A398AV06</accession>
<organism evidence="4 5">
    <name type="scientific">Mesobacillus zeae</name>
    <dbReference type="NCBI Taxonomy" id="1917180"/>
    <lineage>
        <taxon>Bacteria</taxon>
        <taxon>Bacillati</taxon>
        <taxon>Bacillota</taxon>
        <taxon>Bacilli</taxon>
        <taxon>Bacillales</taxon>
        <taxon>Bacillaceae</taxon>
        <taxon>Mesobacillus</taxon>
    </lineage>
</organism>